<feature type="transmembrane region" description="Helical" evidence="4">
    <location>
        <begin position="250"/>
        <end position="268"/>
    </location>
</feature>
<dbReference type="AlphaFoldDB" id="A0A3G2T4U3"/>
<evidence type="ECO:0000256" key="3">
    <source>
        <dbReference type="ARBA" id="ARBA00023136"/>
    </source>
</evidence>
<evidence type="ECO:0000256" key="4">
    <source>
        <dbReference type="SAM" id="Phobius"/>
    </source>
</evidence>
<evidence type="ECO:0000256" key="2">
    <source>
        <dbReference type="ARBA" id="ARBA00022989"/>
    </source>
</evidence>
<dbReference type="InterPro" id="IPR036259">
    <property type="entry name" value="MFS_trans_sf"/>
</dbReference>
<organism evidence="6 7">
    <name type="scientific">Acinetobacter wuhouensis</name>
    <dbReference type="NCBI Taxonomy" id="1879050"/>
    <lineage>
        <taxon>Bacteria</taxon>
        <taxon>Pseudomonadati</taxon>
        <taxon>Pseudomonadota</taxon>
        <taxon>Gammaproteobacteria</taxon>
        <taxon>Moraxellales</taxon>
        <taxon>Moraxellaceae</taxon>
        <taxon>Acinetobacter</taxon>
    </lineage>
</organism>
<gene>
    <name evidence="6" type="ORF">CDG68_15615</name>
</gene>
<evidence type="ECO:0000313" key="7">
    <source>
        <dbReference type="Proteomes" id="UP000279962"/>
    </source>
</evidence>
<sequence length="398" mass="44081">MNRMFSNKIQLSLFLCLSMCLGIGILRFSYTALLPSTRLAYGWDTNFASILSSANLLGYLIGAFWAMKLPQNATMPRYILIAAFSGAISLLSCAFSGLHETWYVFWRVISGISGGLLMILSPSVVAQCCKAEDRLTINFIGFSGIGIGVLLATLFLPYLDRISTQSAWLILFAFSTLICLVITYLLSIFKSHLSQISAAPQHINSVNGMYLSLLIVYASSAFAYVPHSLFWIDYLKNTLHLNLSFINLNWILYGSGSALGAISAFLLARKFGNFTALKILYSLYVLAILIAIFSTIPIFTYISSFFTGLLNPAVVFLTSYTILQLYGMAYKKLWSMATLAFAITQLIGGICFSVLQHWGVSYHQQFILASAVLCIGTVQFLVYSQLNRAQMHNNSNES</sequence>
<feature type="transmembrane region" description="Helical" evidence="4">
    <location>
        <begin position="78"/>
        <end position="98"/>
    </location>
</feature>
<feature type="transmembrane region" description="Helical" evidence="4">
    <location>
        <begin position="333"/>
        <end position="356"/>
    </location>
</feature>
<keyword evidence="1 4" id="KW-0812">Transmembrane</keyword>
<dbReference type="Gene3D" id="1.20.1250.20">
    <property type="entry name" value="MFS general substrate transporter like domains"/>
    <property type="match status" value="1"/>
</dbReference>
<feature type="transmembrane region" description="Helical" evidence="4">
    <location>
        <begin position="104"/>
        <end position="125"/>
    </location>
</feature>
<keyword evidence="3 4" id="KW-0472">Membrane</keyword>
<dbReference type="SUPFAM" id="SSF103473">
    <property type="entry name" value="MFS general substrate transporter"/>
    <property type="match status" value="1"/>
</dbReference>
<feature type="transmembrane region" description="Helical" evidence="4">
    <location>
        <begin position="46"/>
        <end position="66"/>
    </location>
</feature>
<evidence type="ECO:0000313" key="6">
    <source>
        <dbReference type="EMBL" id="AYO54992.1"/>
    </source>
</evidence>
<feature type="transmembrane region" description="Helical" evidence="4">
    <location>
        <begin position="280"/>
        <end position="302"/>
    </location>
</feature>
<feature type="transmembrane region" description="Helical" evidence="4">
    <location>
        <begin position="168"/>
        <end position="189"/>
    </location>
</feature>
<feature type="transmembrane region" description="Helical" evidence="4">
    <location>
        <begin position="210"/>
        <end position="230"/>
    </location>
</feature>
<dbReference type="EMBL" id="CP033133">
    <property type="protein sequence ID" value="AYO54992.1"/>
    <property type="molecule type" value="Genomic_DNA"/>
</dbReference>
<reference evidence="6 7" key="1">
    <citation type="submission" date="2018-10" db="EMBL/GenBank/DDBJ databases">
        <title>The complete genome of Acinetobacter wuhouensis strain WCHAW010062.</title>
        <authorList>
            <person name="Hu Y."/>
            <person name="Long H."/>
            <person name="Feng Y."/>
            <person name="Zong Z."/>
        </authorList>
    </citation>
    <scope>NUCLEOTIDE SEQUENCE [LARGE SCALE GENOMIC DNA]</scope>
    <source>
        <strain evidence="6 7">WCHAW010062</strain>
    </source>
</reference>
<dbReference type="InterPro" id="IPR020846">
    <property type="entry name" value="MFS_dom"/>
</dbReference>
<dbReference type="Pfam" id="PF06779">
    <property type="entry name" value="MFS_4"/>
    <property type="match status" value="1"/>
</dbReference>
<dbReference type="GO" id="GO:0005886">
    <property type="term" value="C:plasma membrane"/>
    <property type="evidence" value="ECO:0007669"/>
    <property type="project" value="TreeGrafter"/>
</dbReference>
<proteinExistence type="predicted"/>
<name>A0A3G2T4U3_9GAMM</name>
<feature type="transmembrane region" description="Helical" evidence="4">
    <location>
        <begin position="362"/>
        <end position="383"/>
    </location>
</feature>
<dbReference type="PANTHER" id="PTHR23537">
    <property type="match status" value="1"/>
</dbReference>
<evidence type="ECO:0000259" key="5">
    <source>
        <dbReference type="PROSITE" id="PS50850"/>
    </source>
</evidence>
<feature type="domain" description="Major facilitator superfamily (MFS) profile" evidence="5">
    <location>
        <begin position="8"/>
        <end position="388"/>
    </location>
</feature>
<feature type="transmembrane region" description="Helical" evidence="4">
    <location>
        <begin position="137"/>
        <end position="156"/>
    </location>
</feature>
<keyword evidence="2 4" id="KW-1133">Transmembrane helix</keyword>
<dbReference type="PANTHER" id="PTHR23537:SF1">
    <property type="entry name" value="SUGAR TRANSPORTER"/>
    <property type="match status" value="1"/>
</dbReference>
<accession>A0A3G2T4U3</accession>
<feature type="transmembrane region" description="Helical" evidence="4">
    <location>
        <begin position="308"/>
        <end position="326"/>
    </location>
</feature>
<evidence type="ECO:0000256" key="1">
    <source>
        <dbReference type="ARBA" id="ARBA00022692"/>
    </source>
</evidence>
<protein>
    <submittedName>
        <fullName evidence="6">YbfB/YjiJ family MFS transporter</fullName>
    </submittedName>
</protein>
<dbReference type="InterPro" id="IPR010645">
    <property type="entry name" value="MFS_4"/>
</dbReference>
<dbReference type="Proteomes" id="UP000279962">
    <property type="component" value="Chromosome"/>
</dbReference>
<dbReference type="GO" id="GO:0022857">
    <property type="term" value="F:transmembrane transporter activity"/>
    <property type="evidence" value="ECO:0007669"/>
    <property type="project" value="InterPro"/>
</dbReference>
<dbReference type="PROSITE" id="PS50850">
    <property type="entry name" value="MFS"/>
    <property type="match status" value="1"/>
</dbReference>